<evidence type="ECO:0000313" key="8">
    <source>
        <dbReference type="Proteomes" id="UP000066014"/>
    </source>
</evidence>
<dbReference type="InterPro" id="IPR010998">
    <property type="entry name" value="Integrase_recombinase_N"/>
</dbReference>
<dbReference type="PANTHER" id="PTHR30629">
    <property type="entry name" value="PROPHAGE INTEGRASE"/>
    <property type="match status" value="1"/>
</dbReference>
<dbReference type="AlphaFoldDB" id="A0A060NVI1"/>
<protein>
    <submittedName>
        <fullName evidence="7">Integrase</fullName>
    </submittedName>
</protein>
<dbReference type="InterPro" id="IPR053876">
    <property type="entry name" value="Phage_int_M"/>
</dbReference>
<comment type="similarity">
    <text evidence="1">Belongs to the 'phage' integrase family.</text>
</comment>
<dbReference type="STRING" id="1458426.SMCB_0656"/>
<gene>
    <name evidence="7" type="ORF">SMCB_0656</name>
</gene>
<dbReference type="Gene3D" id="3.30.160.390">
    <property type="entry name" value="Integrase, DNA-binding domain"/>
    <property type="match status" value="1"/>
</dbReference>
<name>A0A060NVI1_9BURK</name>
<dbReference type="SUPFAM" id="SSF56349">
    <property type="entry name" value="DNA breaking-rejoining enzymes"/>
    <property type="match status" value="1"/>
</dbReference>
<organism evidence="7 8">
    <name type="scientific">Serpentinimonas maccroryi</name>
    <dbReference type="NCBI Taxonomy" id="1458426"/>
    <lineage>
        <taxon>Bacteria</taxon>
        <taxon>Pseudomonadati</taxon>
        <taxon>Pseudomonadota</taxon>
        <taxon>Betaproteobacteria</taxon>
        <taxon>Burkholderiales</taxon>
        <taxon>Comamonadaceae</taxon>
        <taxon>Serpentinimonas</taxon>
    </lineage>
</organism>
<sequence>MLTDTQCKNASCPADKPRARLADSGGLYLEVSPAGSKRWFYKFRLDTKEKRLALGSYPEVGLTAARRGRDEAKRQLGEGLDPVQQRQQTKLKARSIDGDTFELVALEWYEKQEPQWSEAHAVRSKRQLERDLFPYLGKRRMTDIEAPELLAVLRKIEARGAIETADRGLMLARQVWHFAMAEGRVKHDITAGLKKALQPYRGRHFAAITEPEQLGTLLRAIKAYRGGPAVRAALQLAPMLFQRPGELRAAAWAEIDFEAALWTIPAQRMKRNKFGKENGDPHLVPLSRQALDILRALQACHIPDDHTDVCGIDRGEKRTILSWLASAFCSSTLTVAVGGCTKSRSASRSAPDPAHCGSDAS</sequence>
<evidence type="ECO:0000313" key="7">
    <source>
        <dbReference type="EMBL" id="BAO82884.1"/>
    </source>
</evidence>
<dbReference type="Proteomes" id="UP000066014">
    <property type="component" value="Chromosome"/>
</dbReference>
<dbReference type="EMBL" id="AP014569">
    <property type="protein sequence ID" value="BAO82884.1"/>
    <property type="molecule type" value="Genomic_DNA"/>
</dbReference>
<dbReference type="InterPro" id="IPR011010">
    <property type="entry name" value="DNA_brk_join_enz"/>
</dbReference>
<keyword evidence="3" id="KW-0238">DNA-binding</keyword>
<dbReference type="PANTHER" id="PTHR30629:SF2">
    <property type="entry name" value="PROPHAGE INTEGRASE INTS-RELATED"/>
    <property type="match status" value="1"/>
</dbReference>
<evidence type="ECO:0000259" key="6">
    <source>
        <dbReference type="Pfam" id="PF22022"/>
    </source>
</evidence>
<accession>A0A060NVI1</accession>
<dbReference type="GO" id="GO:0003677">
    <property type="term" value="F:DNA binding"/>
    <property type="evidence" value="ECO:0007669"/>
    <property type="project" value="UniProtKB-KW"/>
</dbReference>
<dbReference type="GO" id="GO:0015074">
    <property type="term" value="P:DNA integration"/>
    <property type="evidence" value="ECO:0007669"/>
    <property type="project" value="UniProtKB-KW"/>
</dbReference>
<reference evidence="7 8" key="1">
    <citation type="journal article" date="2014" name="Nat. Commun.">
        <title>Physiological and genomic features of highly alkaliphilic hydrogen-utilizing Betaproteobacteria from a continental serpentinizing site.</title>
        <authorList>
            <person name="Suzuki S."/>
            <person name="Kuenen J.G."/>
            <person name="Schipper K."/>
            <person name="van der Velde S."/>
            <person name="Ishii S."/>
            <person name="Wu A."/>
            <person name="Sorokin D.Y."/>
            <person name="Tenney A."/>
            <person name="Meng X.Y."/>
            <person name="Morrill P.L."/>
            <person name="Kamagata Y."/>
            <person name="Muyzer G."/>
            <person name="Nealson K.H."/>
        </authorList>
    </citation>
    <scope>NUCLEOTIDE SEQUENCE [LARGE SCALE GENOMIC DNA]</scope>
    <source>
        <strain evidence="7 8">B1</strain>
    </source>
</reference>
<keyword evidence="4" id="KW-0233">DNA recombination</keyword>
<evidence type="ECO:0000256" key="1">
    <source>
        <dbReference type="ARBA" id="ARBA00008857"/>
    </source>
</evidence>
<dbReference type="Gene3D" id="1.10.443.10">
    <property type="entry name" value="Intergrase catalytic core"/>
    <property type="match status" value="1"/>
</dbReference>
<dbReference type="Pfam" id="PF22022">
    <property type="entry name" value="Phage_int_M"/>
    <property type="match status" value="1"/>
</dbReference>
<evidence type="ECO:0000256" key="3">
    <source>
        <dbReference type="ARBA" id="ARBA00023125"/>
    </source>
</evidence>
<evidence type="ECO:0000259" key="5">
    <source>
        <dbReference type="Pfam" id="PF13356"/>
    </source>
</evidence>
<feature type="domain" description="Phage integrase central" evidence="6">
    <location>
        <begin position="101"/>
        <end position="196"/>
    </location>
</feature>
<proteinExistence type="inferred from homology"/>
<dbReference type="KEGG" id="cbab:SMCB_0656"/>
<dbReference type="InterPro" id="IPR013762">
    <property type="entry name" value="Integrase-like_cat_sf"/>
</dbReference>
<dbReference type="HOGENOM" id="CLU_027562_0_0_4"/>
<keyword evidence="8" id="KW-1185">Reference proteome</keyword>
<feature type="domain" description="Integrase DNA-binding" evidence="5">
    <location>
        <begin position="2"/>
        <end position="88"/>
    </location>
</feature>
<dbReference type="InterPro" id="IPR025166">
    <property type="entry name" value="Integrase_DNA_bind_dom"/>
</dbReference>
<dbReference type="InterPro" id="IPR038488">
    <property type="entry name" value="Integrase_DNA-bd_sf"/>
</dbReference>
<dbReference type="InterPro" id="IPR050808">
    <property type="entry name" value="Phage_Integrase"/>
</dbReference>
<dbReference type="GO" id="GO:0006310">
    <property type="term" value="P:DNA recombination"/>
    <property type="evidence" value="ECO:0007669"/>
    <property type="project" value="UniProtKB-KW"/>
</dbReference>
<dbReference type="Gene3D" id="1.10.150.130">
    <property type="match status" value="1"/>
</dbReference>
<dbReference type="Pfam" id="PF13356">
    <property type="entry name" value="Arm-DNA-bind_3"/>
    <property type="match status" value="1"/>
</dbReference>
<evidence type="ECO:0000256" key="2">
    <source>
        <dbReference type="ARBA" id="ARBA00022908"/>
    </source>
</evidence>
<evidence type="ECO:0000256" key="4">
    <source>
        <dbReference type="ARBA" id="ARBA00023172"/>
    </source>
</evidence>
<keyword evidence="2" id="KW-0229">DNA integration</keyword>